<dbReference type="EMBL" id="CARXXK010000001">
    <property type="protein sequence ID" value="CAI6350645.1"/>
    <property type="molecule type" value="Genomic_DNA"/>
</dbReference>
<accession>A0AAV0W477</accession>
<keyword evidence="2" id="KW-1185">Reference proteome</keyword>
<name>A0AAV0W477_9HEMI</name>
<organism evidence="1 2">
    <name type="scientific">Macrosiphum euphorbiae</name>
    <name type="common">potato aphid</name>
    <dbReference type="NCBI Taxonomy" id="13131"/>
    <lineage>
        <taxon>Eukaryota</taxon>
        <taxon>Metazoa</taxon>
        <taxon>Ecdysozoa</taxon>
        <taxon>Arthropoda</taxon>
        <taxon>Hexapoda</taxon>
        <taxon>Insecta</taxon>
        <taxon>Pterygota</taxon>
        <taxon>Neoptera</taxon>
        <taxon>Paraneoptera</taxon>
        <taxon>Hemiptera</taxon>
        <taxon>Sternorrhyncha</taxon>
        <taxon>Aphidomorpha</taxon>
        <taxon>Aphidoidea</taxon>
        <taxon>Aphididae</taxon>
        <taxon>Macrosiphini</taxon>
        <taxon>Macrosiphum</taxon>
    </lineage>
</organism>
<protein>
    <submittedName>
        <fullName evidence="1">Uncharacterized protein</fullName>
    </submittedName>
</protein>
<evidence type="ECO:0000313" key="2">
    <source>
        <dbReference type="Proteomes" id="UP001160148"/>
    </source>
</evidence>
<reference evidence="1 2" key="1">
    <citation type="submission" date="2023-01" db="EMBL/GenBank/DDBJ databases">
        <authorList>
            <person name="Whitehead M."/>
        </authorList>
    </citation>
    <scope>NUCLEOTIDE SEQUENCE [LARGE SCALE GENOMIC DNA]</scope>
</reference>
<proteinExistence type="predicted"/>
<dbReference type="Proteomes" id="UP001160148">
    <property type="component" value="Unassembled WGS sequence"/>
</dbReference>
<dbReference type="AlphaFoldDB" id="A0AAV0W477"/>
<gene>
    <name evidence="1" type="ORF">MEUPH1_LOCUS7081</name>
</gene>
<sequence>MNVIAPALSPANIRHLEDYMPIAILQAPCHCKDLGQNLNCEVTLQYNYSLTSIHMMESLADSKTSVIFPLSQFSVLSIPE</sequence>
<evidence type="ECO:0000313" key="1">
    <source>
        <dbReference type="EMBL" id="CAI6350645.1"/>
    </source>
</evidence>
<comment type="caution">
    <text evidence="1">The sequence shown here is derived from an EMBL/GenBank/DDBJ whole genome shotgun (WGS) entry which is preliminary data.</text>
</comment>